<proteinExistence type="predicted"/>
<comment type="caution">
    <text evidence="1">The sequence shown here is derived from an EMBL/GenBank/DDBJ whole genome shotgun (WGS) entry which is preliminary data.</text>
</comment>
<keyword evidence="2" id="KW-1185">Reference proteome</keyword>
<sequence length="275" mass="30783">MKVSTILYLTILALMPLSALAHGPQVNEEYTKHVFVDSLENSMPYRMLSPSEIESGKEYPLVLFLHGSGERGNDNEKQLAHGASIFSNPVNSDKYPAFVVFPQCKEKYWTGKIDEQFFMPGSPVPPESKAEETLMELINHLIANNPIDKNRIYIVGISMGGIAAYDLVCRHPDIFTAAVPICGAVNPERLSDARNVKFMIFHGEEDDEVPSYCSREAYKALNSVGANVEYIEFAGIGHDCWSSAFNYPTLLSWLFSQSKTLTHQSVDTNLTYMNR</sequence>
<evidence type="ECO:0000313" key="1">
    <source>
        <dbReference type="EMBL" id="THG55057.1"/>
    </source>
</evidence>
<reference evidence="1" key="1">
    <citation type="submission" date="2019-04" db="EMBL/GenBank/DDBJ databases">
        <title>Microbes associate with the intestines of laboratory mice.</title>
        <authorList>
            <person name="Navarre W."/>
            <person name="Wong E."/>
            <person name="Huang K.C."/>
            <person name="Tropini C."/>
            <person name="Ng K."/>
            <person name="Yu B."/>
        </authorList>
    </citation>
    <scope>NUCLEOTIDE SEQUENCE</scope>
    <source>
        <strain evidence="1">NM86_A22</strain>
    </source>
</reference>
<dbReference type="EMBL" id="SSTG01000005">
    <property type="protein sequence ID" value="THG55057.1"/>
    <property type="molecule type" value="Genomic_DNA"/>
</dbReference>
<name>A0AC61S814_9BACT</name>
<dbReference type="Proteomes" id="UP000305401">
    <property type="component" value="Unassembled WGS sequence"/>
</dbReference>
<evidence type="ECO:0000313" key="2">
    <source>
        <dbReference type="Proteomes" id="UP000305401"/>
    </source>
</evidence>
<protein>
    <submittedName>
        <fullName evidence="1">Phospholipase</fullName>
    </submittedName>
</protein>
<organism evidence="1 2">
    <name type="scientific">Muribaculum caecicola</name>
    <dbReference type="NCBI Taxonomy" id="3038144"/>
    <lineage>
        <taxon>Bacteria</taxon>
        <taxon>Pseudomonadati</taxon>
        <taxon>Bacteroidota</taxon>
        <taxon>Bacteroidia</taxon>
        <taxon>Bacteroidales</taxon>
        <taxon>Muribaculaceae</taxon>
        <taxon>Muribaculum</taxon>
    </lineage>
</organism>
<gene>
    <name evidence="1" type="ORF">E5990_00935</name>
</gene>
<accession>A0AC61S814</accession>